<comment type="caution">
    <text evidence="1">The sequence shown here is derived from an EMBL/GenBank/DDBJ whole genome shotgun (WGS) entry which is preliminary data.</text>
</comment>
<reference evidence="1" key="1">
    <citation type="submission" date="2019-04" db="EMBL/GenBank/DDBJ databases">
        <title>Evolution of Biomass-Degrading Anaerobic Consortia Revealed by Metagenomics.</title>
        <authorList>
            <person name="Peng X."/>
        </authorList>
    </citation>
    <scope>NUCLEOTIDE SEQUENCE</scope>
    <source>
        <strain evidence="1">SIG14</strain>
    </source>
</reference>
<proteinExistence type="predicted"/>
<gene>
    <name evidence="1" type="ORF">E7Z75_09960</name>
</gene>
<evidence type="ECO:0000313" key="2">
    <source>
        <dbReference type="Proteomes" id="UP000732619"/>
    </source>
</evidence>
<sequence length="174" mass="20463">MHKGEMTMKPEEVKRMEEEEDEEFVGLNVDTNLLEVVQILFKTEPEVEVFYDGFLERIQSDKKLRKTPDDRKRMNSAFLDELLKYHDLDTINDAINGVSRDDELVSGQDEKDVDRILRKTFKNKVEFRMFMTYISQFMMENKDTPVEAAAKSMKLLGKSDHETLQITNVIDKIF</sequence>
<name>A0A8T3VPN3_METOL</name>
<organism evidence="1 2">
    <name type="scientific">Methanobrevibacter olleyae</name>
    <dbReference type="NCBI Taxonomy" id="294671"/>
    <lineage>
        <taxon>Archaea</taxon>
        <taxon>Methanobacteriati</taxon>
        <taxon>Methanobacteriota</taxon>
        <taxon>Methanomada group</taxon>
        <taxon>Methanobacteria</taxon>
        <taxon>Methanobacteriales</taxon>
        <taxon>Methanobacteriaceae</taxon>
        <taxon>Methanobrevibacter</taxon>
    </lineage>
</organism>
<dbReference type="EMBL" id="SUTG01000093">
    <property type="protein sequence ID" value="MBE6513444.1"/>
    <property type="molecule type" value="Genomic_DNA"/>
</dbReference>
<dbReference type="Proteomes" id="UP000732619">
    <property type="component" value="Unassembled WGS sequence"/>
</dbReference>
<evidence type="ECO:0000313" key="1">
    <source>
        <dbReference type="EMBL" id="MBE6513444.1"/>
    </source>
</evidence>
<dbReference type="AlphaFoldDB" id="A0A8T3VPN3"/>
<accession>A0A8T3VPN3</accession>
<protein>
    <submittedName>
        <fullName evidence="1">Uncharacterized protein</fullName>
    </submittedName>
</protein>